<organism evidence="1 2">
    <name type="scientific">Malus domestica</name>
    <name type="common">Apple</name>
    <name type="synonym">Pyrus malus</name>
    <dbReference type="NCBI Taxonomy" id="3750"/>
    <lineage>
        <taxon>Eukaryota</taxon>
        <taxon>Viridiplantae</taxon>
        <taxon>Streptophyta</taxon>
        <taxon>Embryophyta</taxon>
        <taxon>Tracheophyta</taxon>
        <taxon>Spermatophyta</taxon>
        <taxon>Magnoliopsida</taxon>
        <taxon>eudicotyledons</taxon>
        <taxon>Gunneridae</taxon>
        <taxon>Pentapetalae</taxon>
        <taxon>rosids</taxon>
        <taxon>fabids</taxon>
        <taxon>Rosales</taxon>
        <taxon>Rosaceae</taxon>
        <taxon>Amygdaloideae</taxon>
        <taxon>Maleae</taxon>
        <taxon>Malus</taxon>
    </lineage>
</organism>
<comment type="caution">
    <text evidence="1">The sequence shown here is derived from an EMBL/GenBank/DDBJ whole genome shotgun (WGS) entry which is preliminary data.</text>
</comment>
<dbReference type="EMBL" id="RDQH01000342">
    <property type="protein sequence ID" value="RXH72013.1"/>
    <property type="molecule type" value="Genomic_DNA"/>
</dbReference>
<dbReference type="InterPro" id="IPR016024">
    <property type="entry name" value="ARM-type_fold"/>
</dbReference>
<evidence type="ECO:0000313" key="1">
    <source>
        <dbReference type="EMBL" id="RXH72013.1"/>
    </source>
</evidence>
<sequence length="163" mass="17610">RGPLSPKLTTVSKPIGCWSCFKPSNAPLCSAHGGICSVTSIFCPLEAKALPDLVRLLSGELYETAIEAIQTLSTLVVKASPQRGASVLHEADAIKPMLEILSWGTDSLQEDALSLLEKEMVDVYGSAARLSLAGLTRTNIHEDGRHCHSLNVIRNHQLLLLRD</sequence>
<keyword evidence="2" id="KW-1185">Reference proteome</keyword>
<dbReference type="InterPro" id="IPR052608">
    <property type="entry name" value="U-box_domain_protein"/>
</dbReference>
<reference evidence="1 2" key="1">
    <citation type="submission" date="2018-10" db="EMBL/GenBank/DDBJ databases">
        <title>A high-quality apple genome assembly.</title>
        <authorList>
            <person name="Hu J."/>
        </authorList>
    </citation>
    <scope>NUCLEOTIDE SEQUENCE [LARGE SCALE GENOMIC DNA]</scope>
    <source>
        <strain evidence="2">cv. HFTH1</strain>
        <tissue evidence="1">Young leaf</tissue>
    </source>
</reference>
<proteinExistence type="predicted"/>
<dbReference type="AlphaFoldDB" id="A0A498HT01"/>
<dbReference type="SUPFAM" id="SSF48371">
    <property type="entry name" value="ARM repeat"/>
    <property type="match status" value="1"/>
</dbReference>
<dbReference type="Proteomes" id="UP000290289">
    <property type="component" value="Chromosome 16"/>
</dbReference>
<accession>A0A498HT01</accession>
<dbReference type="InterPro" id="IPR011989">
    <property type="entry name" value="ARM-like"/>
</dbReference>
<name>A0A498HT01_MALDO</name>
<evidence type="ECO:0000313" key="2">
    <source>
        <dbReference type="Proteomes" id="UP000290289"/>
    </source>
</evidence>
<dbReference type="PANTHER" id="PTHR45958">
    <property type="entry name" value="RING-TYPE E3 UBIQUITIN TRANSFERASE"/>
    <property type="match status" value="1"/>
</dbReference>
<dbReference type="PANTHER" id="PTHR45958:SF15">
    <property type="entry name" value="RING-TYPE E3 UBIQUITIN TRANSFERASE"/>
    <property type="match status" value="1"/>
</dbReference>
<protein>
    <submittedName>
        <fullName evidence="1">Uncharacterized protein</fullName>
    </submittedName>
</protein>
<feature type="non-terminal residue" evidence="1">
    <location>
        <position position="1"/>
    </location>
</feature>
<gene>
    <name evidence="1" type="ORF">DVH24_025514</name>
</gene>
<dbReference type="Gene3D" id="1.25.10.10">
    <property type="entry name" value="Leucine-rich Repeat Variant"/>
    <property type="match status" value="1"/>
</dbReference>